<feature type="chain" id="PRO_5035929120" description="Cytokine receptor-like factor 2-like D2 domain-containing protein" evidence="10">
    <location>
        <begin position="24"/>
        <end position="272"/>
    </location>
</feature>
<comment type="caution">
    <text evidence="12">The sequence shown here is derived from an EMBL/GenBank/DDBJ whole genome shotgun (WGS) entry which is preliminary data.</text>
</comment>
<dbReference type="EMBL" id="JABFDY010000003">
    <property type="protein sequence ID" value="KAF7709462.1"/>
    <property type="molecule type" value="Genomic_DNA"/>
</dbReference>
<dbReference type="PANTHER" id="PTHR23037">
    <property type="entry name" value="CYTOKINE RECEPTOR"/>
    <property type="match status" value="1"/>
</dbReference>
<name>A0A8T0BQ70_SILME</name>
<protein>
    <recommendedName>
        <fullName evidence="11">Cytokine receptor-like factor 2-like D2 domain-containing protein</fullName>
    </recommendedName>
</protein>
<feature type="domain" description="Cytokine receptor-like factor 2-like D2" evidence="11">
    <location>
        <begin position="30"/>
        <end position="118"/>
    </location>
</feature>
<keyword evidence="3 9" id="KW-0812">Transmembrane</keyword>
<comment type="subcellular location">
    <subcellularLocation>
        <location evidence="1">Membrane</location>
        <topology evidence="1">Single-pass type I membrane protein</topology>
    </subcellularLocation>
</comment>
<feature type="transmembrane region" description="Helical" evidence="9">
    <location>
        <begin position="135"/>
        <end position="152"/>
    </location>
</feature>
<comment type="similarity">
    <text evidence="2">Belongs to the type I cytokine receptor family. Type 5 subfamily.</text>
</comment>
<proteinExistence type="inferred from homology"/>
<dbReference type="SUPFAM" id="SSF49265">
    <property type="entry name" value="Fibronectin type III"/>
    <property type="match status" value="1"/>
</dbReference>
<organism evidence="12 13">
    <name type="scientific">Silurus meridionalis</name>
    <name type="common">Southern catfish</name>
    <name type="synonym">Silurus soldatovi meridionalis</name>
    <dbReference type="NCBI Taxonomy" id="175797"/>
    <lineage>
        <taxon>Eukaryota</taxon>
        <taxon>Metazoa</taxon>
        <taxon>Chordata</taxon>
        <taxon>Craniata</taxon>
        <taxon>Vertebrata</taxon>
        <taxon>Euteleostomi</taxon>
        <taxon>Actinopterygii</taxon>
        <taxon>Neopterygii</taxon>
        <taxon>Teleostei</taxon>
        <taxon>Ostariophysi</taxon>
        <taxon>Siluriformes</taxon>
        <taxon>Siluridae</taxon>
        <taxon>Silurus</taxon>
    </lineage>
</organism>
<keyword evidence="13" id="KW-1185">Reference proteome</keyword>
<dbReference type="OrthoDB" id="8803253at2759"/>
<feature type="signal peptide" evidence="10">
    <location>
        <begin position="1"/>
        <end position="23"/>
    </location>
</feature>
<evidence type="ECO:0000256" key="1">
    <source>
        <dbReference type="ARBA" id="ARBA00004479"/>
    </source>
</evidence>
<evidence type="ECO:0000256" key="8">
    <source>
        <dbReference type="ARBA" id="ARBA00023180"/>
    </source>
</evidence>
<evidence type="ECO:0000256" key="2">
    <source>
        <dbReference type="ARBA" id="ARBA00008159"/>
    </source>
</evidence>
<dbReference type="InterPro" id="IPR048648">
    <property type="entry name" value="CRLF2-like_D2"/>
</dbReference>
<evidence type="ECO:0000256" key="9">
    <source>
        <dbReference type="SAM" id="Phobius"/>
    </source>
</evidence>
<evidence type="ECO:0000259" key="11">
    <source>
        <dbReference type="Pfam" id="PF21605"/>
    </source>
</evidence>
<gene>
    <name evidence="12" type="ORF">HF521_016312</name>
</gene>
<keyword evidence="7" id="KW-0675">Receptor</keyword>
<evidence type="ECO:0000256" key="7">
    <source>
        <dbReference type="ARBA" id="ARBA00023170"/>
    </source>
</evidence>
<evidence type="ECO:0000256" key="6">
    <source>
        <dbReference type="ARBA" id="ARBA00023136"/>
    </source>
</evidence>
<dbReference type="Gene3D" id="2.60.40.10">
    <property type="entry name" value="Immunoglobulins"/>
    <property type="match status" value="1"/>
</dbReference>
<keyword evidence="8" id="KW-0325">Glycoprotein</keyword>
<dbReference type="GO" id="GO:0009897">
    <property type="term" value="C:external side of plasma membrane"/>
    <property type="evidence" value="ECO:0007669"/>
    <property type="project" value="TreeGrafter"/>
</dbReference>
<dbReference type="InterPro" id="IPR013783">
    <property type="entry name" value="Ig-like_fold"/>
</dbReference>
<evidence type="ECO:0000313" key="12">
    <source>
        <dbReference type="EMBL" id="KAF7709462.1"/>
    </source>
</evidence>
<dbReference type="InterPro" id="IPR003961">
    <property type="entry name" value="FN3_dom"/>
</dbReference>
<dbReference type="GO" id="GO:0004896">
    <property type="term" value="F:cytokine receptor activity"/>
    <property type="evidence" value="ECO:0007669"/>
    <property type="project" value="TreeGrafter"/>
</dbReference>
<keyword evidence="6 9" id="KW-0472">Membrane</keyword>
<reference evidence="12" key="1">
    <citation type="submission" date="2020-08" db="EMBL/GenBank/DDBJ databases">
        <title>Chromosome-level assembly of Southern catfish (Silurus meridionalis) provides insights into visual adaptation to the nocturnal and benthic lifestyles.</title>
        <authorList>
            <person name="Zhang Y."/>
            <person name="Wang D."/>
            <person name="Peng Z."/>
        </authorList>
    </citation>
    <scope>NUCLEOTIDE SEQUENCE</scope>
    <source>
        <strain evidence="12">SWU-2019-XX</strain>
        <tissue evidence="12">Muscle</tissue>
    </source>
</reference>
<dbReference type="PANTHER" id="PTHR23037:SF47">
    <property type="entry name" value="INTERLEUKIN 2 RECEPTOR SUBUNIT GAMMA"/>
    <property type="match status" value="1"/>
</dbReference>
<evidence type="ECO:0000256" key="10">
    <source>
        <dbReference type="SAM" id="SignalP"/>
    </source>
</evidence>
<dbReference type="AlphaFoldDB" id="A0A8T0BQ70"/>
<keyword evidence="5 9" id="KW-1133">Transmembrane helix</keyword>
<dbReference type="Proteomes" id="UP000606274">
    <property type="component" value="Unassembled WGS sequence"/>
</dbReference>
<dbReference type="Pfam" id="PF21605">
    <property type="entry name" value="CRLF2-like_D2"/>
    <property type="match status" value="1"/>
</dbReference>
<evidence type="ECO:0000256" key="3">
    <source>
        <dbReference type="ARBA" id="ARBA00022692"/>
    </source>
</evidence>
<accession>A0A8T0BQ70</accession>
<evidence type="ECO:0000256" key="4">
    <source>
        <dbReference type="ARBA" id="ARBA00022729"/>
    </source>
</evidence>
<dbReference type="InterPro" id="IPR036116">
    <property type="entry name" value="FN3_sf"/>
</dbReference>
<keyword evidence="4 10" id="KW-0732">Signal</keyword>
<evidence type="ECO:0000256" key="5">
    <source>
        <dbReference type="ARBA" id="ARBA00022989"/>
    </source>
</evidence>
<sequence length="272" mass="31795">MKCTCSVLLILSVVLWAQSRVRCSSVDMFNLKVRNKSHSINLSWERPDEKKNKLCYRTDLQYRSQCDTTWKNHTDIPGFTFELPALDMKKNYAFRLRMRLECTQKNWGQWSPIKNWRNDTASCMTDTSSFTVKDYLLITMLPLVGLMLFYAITHDRVRRRVLPIIPDPKHTQGRILNIEQIQWWSDFAHTCEDCKVSEIKIFDREEETNEITLIKSDLDEQPPHTFPTHMIPGKPVFDLVTNNTMCCIYSSDTSEDNIVAQCSAIRPGYIII</sequence>
<dbReference type="CDD" id="cd00063">
    <property type="entry name" value="FN3"/>
    <property type="match status" value="1"/>
</dbReference>
<evidence type="ECO:0000313" key="13">
    <source>
        <dbReference type="Proteomes" id="UP000606274"/>
    </source>
</evidence>